<dbReference type="Gene3D" id="1.20.1730.10">
    <property type="entry name" value="Sodium/glucose cotransporter"/>
    <property type="match status" value="1"/>
</dbReference>
<keyword evidence="8" id="KW-0406">Ion transport</keyword>
<dbReference type="GO" id="GO:0006814">
    <property type="term" value="P:sodium ion transport"/>
    <property type="evidence" value="ECO:0007669"/>
    <property type="project" value="UniProtKB-KW"/>
</dbReference>
<feature type="transmembrane region" description="Helical" evidence="12">
    <location>
        <begin position="445"/>
        <end position="464"/>
    </location>
</feature>
<feature type="transmembrane region" description="Helical" evidence="12">
    <location>
        <begin position="87"/>
        <end position="111"/>
    </location>
</feature>
<evidence type="ECO:0000256" key="10">
    <source>
        <dbReference type="ARBA" id="ARBA00023201"/>
    </source>
</evidence>
<dbReference type="InterPro" id="IPR001734">
    <property type="entry name" value="Na/solute_symporter"/>
</dbReference>
<proteinExistence type="evidence at transcript level"/>
<evidence type="ECO:0000256" key="9">
    <source>
        <dbReference type="ARBA" id="ARBA00023136"/>
    </source>
</evidence>
<feature type="transmembrane region" description="Helical" evidence="12">
    <location>
        <begin position="511"/>
        <end position="532"/>
    </location>
</feature>
<dbReference type="GO" id="GO:0005886">
    <property type="term" value="C:plasma membrane"/>
    <property type="evidence" value="ECO:0007669"/>
    <property type="project" value="UniProtKB-SubCell"/>
</dbReference>
<dbReference type="EMBL" id="KT163468">
    <property type="protein sequence ID" value="AKN21418.1"/>
    <property type="molecule type" value="mRNA"/>
</dbReference>
<dbReference type="PROSITE" id="PS50283">
    <property type="entry name" value="NA_SOLUT_SYMP_3"/>
    <property type="match status" value="1"/>
</dbReference>
<evidence type="ECO:0000313" key="13">
    <source>
        <dbReference type="EMBL" id="AKN21418.1"/>
    </source>
</evidence>
<dbReference type="GO" id="GO:0015293">
    <property type="term" value="F:symporter activity"/>
    <property type="evidence" value="ECO:0007669"/>
    <property type="project" value="TreeGrafter"/>
</dbReference>
<evidence type="ECO:0000256" key="8">
    <source>
        <dbReference type="ARBA" id="ARBA00023065"/>
    </source>
</evidence>
<sequence>MSQTLGWVDYLVWILLLVISLGIGIYFGFFESKIKRRKQATEGETDEFLLGGRKMGAIPVACSLMASFFSAITLLGTPNEIYQYGVMYWFIGIGYVTTIIISALLFVPIFYNLGITSSYQYLGLRFSRTNQVLGAVGFILQMTPYMGIVLYGPAMALKVVVNVNIWIVVISMAVVCTIYTTVGGLKAVVWTDVFQLVMMFSGMLAIIIKGTVDSGGLNSIMKTASSHERLNLNFSPNPQTRHSFWSLVIGGTFLWCGIYAINQTMIQRAISIKSLKQAKLSYFLNLPGMNMLLMVVILCGFVIFNIFYGCDPLLSGKIKKSDELVPYYVSKYLLQYPGVGGIFVAGIFSGGLSTMSSGLNSLAAVTLNDIIMLKYTKITDKTASRVSKVLVVVYGVLTLFFAYISSLTSKILEAALGLFGMLSGPALGVFTLGIFFPFSNFKGAISGHLISQIMIFWIGFGMYIHEVKHPKLTLSDFNCTGMGNVTKPTETVITSNGAPLLGIQHLYAISYMWYSFIGWAIVLIVGIPISLITNSKQEDKVRSKFISPICKRIWSGYIIEDKPSNLTENPLKLEDEIEISSL</sequence>
<name>A0A0H3YK02_SCHMD</name>
<evidence type="ECO:0000256" key="3">
    <source>
        <dbReference type="ARBA" id="ARBA00022448"/>
    </source>
</evidence>
<feature type="transmembrane region" description="Helical" evidence="12">
    <location>
        <begin position="163"/>
        <end position="182"/>
    </location>
</feature>
<keyword evidence="3" id="KW-0813">Transport</keyword>
<dbReference type="PANTHER" id="PTHR42985:SF40">
    <property type="entry name" value="LD47995P-RELATED"/>
    <property type="match status" value="1"/>
</dbReference>
<feature type="transmembrane region" description="Helical" evidence="12">
    <location>
        <begin position="416"/>
        <end position="438"/>
    </location>
</feature>
<evidence type="ECO:0000256" key="6">
    <source>
        <dbReference type="ARBA" id="ARBA00022989"/>
    </source>
</evidence>
<evidence type="ECO:0000256" key="11">
    <source>
        <dbReference type="RuleBase" id="RU362091"/>
    </source>
</evidence>
<dbReference type="CDD" id="cd11492">
    <property type="entry name" value="SLC5sbd_NIS-SMVT"/>
    <property type="match status" value="1"/>
</dbReference>
<evidence type="ECO:0000256" key="2">
    <source>
        <dbReference type="ARBA" id="ARBA00006434"/>
    </source>
</evidence>
<feature type="transmembrane region" description="Helical" evidence="12">
    <location>
        <begin position="386"/>
        <end position="404"/>
    </location>
</feature>
<comment type="similarity">
    <text evidence="2 11">Belongs to the sodium:solute symporter (SSF) (TC 2.A.21) family.</text>
</comment>
<feature type="transmembrane region" description="Helical" evidence="12">
    <location>
        <begin position="132"/>
        <end position="151"/>
    </location>
</feature>
<dbReference type="Pfam" id="PF00474">
    <property type="entry name" value="SSF"/>
    <property type="match status" value="1"/>
</dbReference>
<evidence type="ECO:0000256" key="1">
    <source>
        <dbReference type="ARBA" id="ARBA00004651"/>
    </source>
</evidence>
<dbReference type="InterPro" id="IPR038377">
    <property type="entry name" value="Na/Glc_symporter_sf"/>
</dbReference>
<protein>
    <submittedName>
        <fullName evidence="13">Slc5a-3</fullName>
    </submittedName>
</protein>
<evidence type="ECO:0000256" key="12">
    <source>
        <dbReference type="SAM" id="Phobius"/>
    </source>
</evidence>
<organism evidence="13">
    <name type="scientific">Schmidtea mediterranea</name>
    <name type="common">Freshwater planarian flatworm</name>
    <dbReference type="NCBI Taxonomy" id="79327"/>
    <lineage>
        <taxon>Eukaryota</taxon>
        <taxon>Metazoa</taxon>
        <taxon>Spiralia</taxon>
        <taxon>Lophotrochozoa</taxon>
        <taxon>Platyhelminthes</taxon>
        <taxon>Rhabditophora</taxon>
        <taxon>Seriata</taxon>
        <taxon>Tricladida</taxon>
        <taxon>Continenticola</taxon>
        <taxon>Geoplanoidea</taxon>
        <taxon>Dugesiidae</taxon>
        <taxon>Schmidtea</taxon>
    </lineage>
</organism>
<keyword evidence="5 12" id="KW-0812">Transmembrane</keyword>
<feature type="transmembrane region" description="Helical" evidence="12">
    <location>
        <begin position="189"/>
        <end position="208"/>
    </location>
</feature>
<dbReference type="NCBIfam" id="TIGR00813">
    <property type="entry name" value="sss"/>
    <property type="match status" value="1"/>
</dbReference>
<dbReference type="InterPro" id="IPR051163">
    <property type="entry name" value="Sodium:Solute_Symporter_SSF"/>
</dbReference>
<dbReference type="PANTHER" id="PTHR42985">
    <property type="entry name" value="SODIUM-COUPLED MONOCARBOXYLATE TRANSPORTER"/>
    <property type="match status" value="1"/>
</dbReference>
<keyword evidence="7" id="KW-0915">Sodium</keyword>
<feature type="transmembrane region" description="Helical" evidence="12">
    <location>
        <begin position="12"/>
        <end position="30"/>
    </location>
</feature>
<evidence type="ECO:0000256" key="5">
    <source>
        <dbReference type="ARBA" id="ARBA00022692"/>
    </source>
</evidence>
<keyword evidence="6 12" id="KW-1133">Transmembrane helix</keyword>
<feature type="transmembrane region" description="Helical" evidence="12">
    <location>
        <begin position="57"/>
        <end position="75"/>
    </location>
</feature>
<accession>A0A0H3YK02</accession>
<feature type="transmembrane region" description="Helical" evidence="12">
    <location>
        <begin position="282"/>
        <end position="308"/>
    </location>
</feature>
<keyword evidence="9 12" id="KW-0472">Membrane</keyword>
<evidence type="ECO:0000256" key="7">
    <source>
        <dbReference type="ARBA" id="ARBA00023053"/>
    </source>
</evidence>
<feature type="transmembrane region" description="Helical" evidence="12">
    <location>
        <begin position="342"/>
        <end position="365"/>
    </location>
</feature>
<feature type="transmembrane region" description="Helical" evidence="12">
    <location>
        <begin position="243"/>
        <end position="261"/>
    </location>
</feature>
<reference evidence="13" key="1">
    <citation type="journal article" date="2015" name="Elife">
        <title>Stem cells and fluid flow drive cyst formation in an invertebrate excretory organ.</title>
        <authorList>
            <person name="Thi-Kim Vu H."/>
            <person name="Rink J.C."/>
            <person name="McKinney S.A."/>
            <person name="McClain M."/>
            <person name="Lakshmanaperumal N."/>
            <person name="Alexander R."/>
            <person name="Sanchez Alvarado A."/>
        </authorList>
    </citation>
    <scope>NUCLEOTIDE SEQUENCE</scope>
</reference>
<dbReference type="AlphaFoldDB" id="A0A0H3YK02"/>
<gene>
    <name evidence="13" type="primary">slc5a-3</name>
</gene>
<evidence type="ECO:0000256" key="4">
    <source>
        <dbReference type="ARBA" id="ARBA00022475"/>
    </source>
</evidence>
<comment type="subcellular location">
    <subcellularLocation>
        <location evidence="1">Cell membrane</location>
        <topology evidence="1">Multi-pass membrane protein</topology>
    </subcellularLocation>
</comment>
<keyword evidence="4" id="KW-1003">Cell membrane</keyword>
<keyword evidence="10" id="KW-0739">Sodium transport</keyword>